<evidence type="ECO:0000256" key="1">
    <source>
        <dbReference type="ARBA" id="ARBA00006625"/>
    </source>
</evidence>
<keyword evidence="6" id="KW-1185">Reference proteome</keyword>
<reference evidence="5 6" key="1">
    <citation type="submission" date="2020-07" db="EMBL/GenBank/DDBJ databases">
        <title>Bradyrhizobium diversity isolated from nodules of indigenous legumes of Western Australia.</title>
        <authorList>
            <person name="Klepa M.S."/>
        </authorList>
    </citation>
    <scope>NUCLEOTIDE SEQUENCE [LARGE SCALE GENOMIC DNA]</scope>
    <source>
        <strain evidence="5 6">CNPSo 4019</strain>
    </source>
</reference>
<feature type="signal peptide" evidence="3">
    <location>
        <begin position="1"/>
        <end position="29"/>
    </location>
</feature>
<evidence type="ECO:0000256" key="2">
    <source>
        <dbReference type="ARBA" id="ARBA00022801"/>
    </source>
</evidence>
<dbReference type="Pfam" id="PF02275">
    <property type="entry name" value="CBAH"/>
    <property type="match status" value="1"/>
</dbReference>
<feature type="chain" id="PRO_5045796456" evidence="3">
    <location>
        <begin position="30"/>
        <end position="366"/>
    </location>
</feature>
<dbReference type="PANTHER" id="PTHR35527:SF2">
    <property type="entry name" value="HYDROLASE"/>
    <property type="match status" value="1"/>
</dbReference>
<comment type="caution">
    <text evidence="5">The sequence shown here is derived from an EMBL/GenBank/DDBJ whole genome shotgun (WGS) entry which is preliminary data.</text>
</comment>
<evidence type="ECO:0000313" key="5">
    <source>
        <dbReference type="EMBL" id="MBH5388673.1"/>
    </source>
</evidence>
<accession>A0ABS0P627</accession>
<evidence type="ECO:0000313" key="6">
    <source>
        <dbReference type="Proteomes" id="UP001194539"/>
    </source>
</evidence>
<dbReference type="GO" id="GO:0016787">
    <property type="term" value="F:hydrolase activity"/>
    <property type="evidence" value="ECO:0007669"/>
    <property type="project" value="UniProtKB-KW"/>
</dbReference>
<dbReference type="Proteomes" id="UP001194539">
    <property type="component" value="Unassembled WGS sequence"/>
</dbReference>
<sequence length="366" mass="39367">MIKWGRGFVGRGIAAVLAGAMAAAAPAQACTNILVLAADGTPVYGRTLEYALETQSDVVVVPRNHEFIGTRPAKMAAPKWSSRYGFVGVMSFGQPFVSDGMNEKGLAGGALYFPGFAGYTPVDKADPSTALAPWEFLTWILSNFATVAEVKAALDKAVIVDLPAPMVNFTLPFHFPIHDATGASIVIEPIDGKFKVYDNPLGVLTNSPTFDWHLTNVRNYVRISPVGAAPLKIGSKSFEPFGQGSGLLGIPGDPTPPSRFIRALGYAASAKQVADGPQTVRLVEHIMNNFDIPIGFIDSAAKGGELEYTQWTSIADLRAKKYYIKGYRDQVLRTVDLTSFDLDAKGLQVAPFKLNLTPPPLQFNKS</sequence>
<dbReference type="InterPro" id="IPR029132">
    <property type="entry name" value="CBAH/NAAA_C"/>
</dbReference>
<dbReference type="EMBL" id="JACEGD010000018">
    <property type="protein sequence ID" value="MBH5388673.1"/>
    <property type="molecule type" value="Genomic_DNA"/>
</dbReference>
<dbReference type="CDD" id="cd00542">
    <property type="entry name" value="Ntn_PVA"/>
    <property type="match status" value="1"/>
</dbReference>
<dbReference type="SUPFAM" id="SSF56235">
    <property type="entry name" value="N-terminal nucleophile aminohydrolases (Ntn hydrolases)"/>
    <property type="match status" value="1"/>
</dbReference>
<dbReference type="RefSeq" id="WP_061882981.1">
    <property type="nucleotide sequence ID" value="NZ_JACEGD010000018.1"/>
</dbReference>
<organism evidence="5 6">
    <name type="scientific">Bradyrhizobium diversitatis</name>
    <dbReference type="NCBI Taxonomy" id="2755406"/>
    <lineage>
        <taxon>Bacteria</taxon>
        <taxon>Pseudomonadati</taxon>
        <taxon>Pseudomonadota</taxon>
        <taxon>Alphaproteobacteria</taxon>
        <taxon>Hyphomicrobiales</taxon>
        <taxon>Nitrobacteraceae</taxon>
        <taxon>Bradyrhizobium</taxon>
    </lineage>
</organism>
<dbReference type="InterPro" id="IPR029055">
    <property type="entry name" value="Ntn_hydrolases_N"/>
</dbReference>
<dbReference type="PANTHER" id="PTHR35527">
    <property type="entry name" value="CHOLOYLGLYCINE HYDROLASE"/>
    <property type="match status" value="1"/>
</dbReference>
<comment type="similarity">
    <text evidence="1">Belongs to the peptidase C59 family.</text>
</comment>
<dbReference type="Gene3D" id="3.60.60.10">
    <property type="entry name" value="Penicillin V Acylase, Chain A"/>
    <property type="match status" value="1"/>
</dbReference>
<evidence type="ECO:0000256" key="3">
    <source>
        <dbReference type="SAM" id="SignalP"/>
    </source>
</evidence>
<name>A0ABS0P627_9BRAD</name>
<proteinExistence type="inferred from homology"/>
<evidence type="ECO:0000259" key="4">
    <source>
        <dbReference type="Pfam" id="PF02275"/>
    </source>
</evidence>
<keyword evidence="2 5" id="KW-0378">Hydrolase</keyword>
<feature type="domain" description="Choloylglycine hydrolase/NAAA C-terminal" evidence="4">
    <location>
        <begin position="30"/>
        <end position="347"/>
    </location>
</feature>
<gene>
    <name evidence="5" type="ORF">H1B27_20630</name>
</gene>
<dbReference type="InterPro" id="IPR052193">
    <property type="entry name" value="Peptidase_C59"/>
</dbReference>
<keyword evidence="3" id="KW-0732">Signal</keyword>
<protein>
    <submittedName>
        <fullName evidence="5">Choloylglycine hydrolase family protein</fullName>
    </submittedName>
</protein>